<dbReference type="EMBL" id="GBXM01014895">
    <property type="protein sequence ID" value="JAH93682.1"/>
    <property type="molecule type" value="Transcribed_RNA"/>
</dbReference>
<dbReference type="AlphaFoldDB" id="A0A0E9WTG4"/>
<accession>A0A0E9WTG4</accession>
<evidence type="ECO:0000313" key="1">
    <source>
        <dbReference type="EMBL" id="JAH93682.1"/>
    </source>
</evidence>
<sequence>MCKCSQVYPIRCFRLQGTGPLLFCSIKSGIKADQCTGLTFLG</sequence>
<protein>
    <submittedName>
        <fullName evidence="1">Uncharacterized protein</fullName>
    </submittedName>
</protein>
<name>A0A0E9WTG4_ANGAN</name>
<reference evidence="1" key="1">
    <citation type="submission" date="2014-11" db="EMBL/GenBank/DDBJ databases">
        <authorList>
            <person name="Amaro Gonzalez C."/>
        </authorList>
    </citation>
    <scope>NUCLEOTIDE SEQUENCE</scope>
</reference>
<proteinExistence type="predicted"/>
<reference evidence="1" key="2">
    <citation type="journal article" date="2015" name="Fish Shellfish Immunol.">
        <title>Early steps in the European eel (Anguilla anguilla)-Vibrio vulnificus interaction in the gills: Role of the RtxA13 toxin.</title>
        <authorList>
            <person name="Callol A."/>
            <person name="Pajuelo D."/>
            <person name="Ebbesson L."/>
            <person name="Teles M."/>
            <person name="MacKenzie S."/>
            <person name="Amaro C."/>
        </authorList>
    </citation>
    <scope>NUCLEOTIDE SEQUENCE</scope>
</reference>
<organism evidence="1">
    <name type="scientific">Anguilla anguilla</name>
    <name type="common">European freshwater eel</name>
    <name type="synonym">Muraena anguilla</name>
    <dbReference type="NCBI Taxonomy" id="7936"/>
    <lineage>
        <taxon>Eukaryota</taxon>
        <taxon>Metazoa</taxon>
        <taxon>Chordata</taxon>
        <taxon>Craniata</taxon>
        <taxon>Vertebrata</taxon>
        <taxon>Euteleostomi</taxon>
        <taxon>Actinopterygii</taxon>
        <taxon>Neopterygii</taxon>
        <taxon>Teleostei</taxon>
        <taxon>Anguilliformes</taxon>
        <taxon>Anguillidae</taxon>
        <taxon>Anguilla</taxon>
    </lineage>
</organism>